<dbReference type="Gene3D" id="3.30.70.600">
    <property type="entry name" value="Ribosomal protein S10 domain"/>
    <property type="match status" value="1"/>
</dbReference>
<dbReference type="STRING" id="126957.T1JGT4"/>
<dbReference type="HOGENOM" id="CLU_099082_1_0_1"/>
<evidence type="ECO:0000313" key="9">
    <source>
        <dbReference type="EnsemblMetazoa" id="SMAR013059-PA"/>
    </source>
</evidence>
<organism evidence="9 10">
    <name type="scientific">Strigamia maritima</name>
    <name type="common">European centipede</name>
    <name type="synonym">Geophilus maritimus</name>
    <dbReference type="NCBI Taxonomy" id="126957"/>
    <lineage>
        <taxon>Eukaryota</taxon>
        <taxon>Metazoa</taxon>
        <taxon>Ecdysozoa</taxon>
        <taxon>Arthropoda</taxon>
        <taxon>Myriapoda</taxon>
        <taxon>Chilopoda</taxon>
        <taxon>Pleurostigmophora</taxon>
        <taxon>Geophilomorpha</taxon>
        <taxon>Linotaeniidae</taxon>
        <taxon>Strigamia</taxon>
    </lineage>
</organism>
<evidence type="ECO:0000256" key="6">
    <source>
        <dbReference type="ARBA" id="ARBA00035261"/>
    </source>
</evidence>
<dbReference type="InterPro" id="IPR036838">
    <property type="entry name" value="Ribosomal_uS10_dom_sf"/>
</dbReference>
<dbReference type="eggNOG" id="KOG3321">
    <property type="taxonomic scope" value="Eukaryota"/>
</dbReference>
<dbReference type="PANTHER" id="PTHR13334:SF4">
    <property type="entry name" value="SMALL RIBOSOMAL SUBUNIT PROTEIN US10M"/>
    <property type="match status" value="1"/>
</dbReference>
<dbReference type="PhylomeDB" id="T1JGT4"/>
<dbReference type="InterPro" id="IPR027486">
    <property type="entry name" value="Ribosomal_uS10_dom"/>
</dbReference>
<dbReference type="EnsemblMetazoa" id="SMAR013059-RA">
    <property type="protein sequence ID" value="SMAR013059-PA"/>
    <property type="gene ID" value="SMAR013059"/>
</dbReference>
<dbReference type="InterPro" id="IPR040055">
    <property type="entry name" value="Ribosomal_uS10m"/>
</dbReference>
<dbReference type="EMBL" id="JH432211">
    <property type="status" value="NOT_ANNOTATED_CDS"/>
    <property type="molecule type" value="Genomic_DNA"/>
</dbReference>
<comment type="similarity">
    <text evidence="2">Belongs to the universal ribosomal protein uS10 family.</text>
</comment>
<comment type="subcellular location">
    <subcellularLocation>
        <location evidence="1">Mitochondrion</location>
    </subcellularLocation>
</comment>
<protein>
    <recommendedName>
        <fullName evidence="6">Small ribosomal subunit protein uS10m</fullName>
    </recommendedName>
    <alternativeName>
        <fullName evidence="7">28S ribosomal protein S10, mitochondrial</fullName>
    </alternativeName>
</protein>
<accession>T1JGT4</accession>
<feature type="domain" description="Small ribosomal subunit protein uS10" evidence="8">
    <location>
        <begin position="51"/>
        <end position="148"/>
    </location>
</feature>
<dbReference type="GO" id="GO:0005763">
    <property type="term" value="C:mitochondrial small ribosomal subunit"/>
    <property type="evidence" value="ECO:0007669"/>
    <property type="project" value="InterPro"/>
</dbReference>
<evidence type="ECO:0000256" key="3">
    <source>
        <dbReference type="ARBA" id="ARBA00022980"/>
    </source>
</evidence>
<evidence type="ECO:0000256" key="4">
    <source>
        <dbReference type="ARBA" id="ARBA00023128"/>
    </source>
</evidence>
<keyword evidence="3" id="KW-0689">Ribosomal protein</keyword>
<keyword evidence="5" id="KW-0687">Ribonucleoprotein</keyword>
<dbReference type="PANTHER" id="PTHR13334">
    <property type="entry name" value="MITOCHONDRIAL 28S RIBOSOMAL PROTEIN S10"/>
    <property type="match status" value="1"/>
</dbReference>
<dbReference type="SMART" id="SM01403">
    <property type="entry name" value="Ribosomal_S10"/>
    <property type="match status" value="1"/>
</dbReference>
<evidence type="ECO:0000256" key="5">
    <source>
        <dbReference type="ARBA" id="ARBA00023274"/>
    </source>
</evidence>
<reference evidence="9" key="2">
    <citation type="submission" date="2015-02" db="UniProtKB">
        <authorList>
            <consortium name="EnsemblMetazoa"/>
        </authorList>
    </citation>
    <scope>IDENTIFICATION</scope>
</reference>
<evidence type="ECO:0000256" key="1">
    <source>
        <dbReference type="ARBA" id="ARBA00004173"/>
    </source>
</evidence>
<evidence type="ECO:0000256" key="2">
    <source>
        <dbReference type="ARBA" id="ARBA00007102"/>
    </source>
</evidence>
<keyword evidence="4" id="KW-0496">Mitochondrion</keyword>
<proteinExistence type="inferred from homology"/>
<sequence length="159" mass="18978">MFCRKRVFDFLTKPRAYLMYNRCESQNVANDCQRAEVDEMDEVDVLYRMIELETRGHEPEVLKSYDWFLNEAAKQLGIQIGESRVPKKLMERRSLLKSAFVHKKHFAQYEIRTHFRIFQLKHLTGSTADTYIEYAERNLPEGVAMKVTKHAIERLPEYR</sequence>
<dbReference type="AlphaFoldDB" id="T1JGT4"/>
<dbReference type="SUPFAM" id="SSF54999">
    <property type="entry name" value="Ribosomal protein S10"/>
    <property type="match status" value="1"/>
</dbReference>
<evidence type="ECO:0000256" key="7">
    <source>
        <dbReference type="ARBA" id="ARBA00035544"/>
    </source>
</evidence>
<keyword evidence="10" id="KW-1185">Reference proteome</keyword>
<dbReference type="OMA" id="IRWVQPA"/>
<reference evidence="10" key="1">
    <citation type="submission" date="2011-05" db="EMBL/GenBank/DDBJ databases">
        <authorList>
            <person name="Richards S.R."/>
            <person name="Qu J."/>
            <person name="Jiang H."/>
            <person name="Jhangiani S.N."/>
            <person name="Agravi P."/>
            <person name="Goodspeed R."/>
            <person name="Gross S."/>
            <person name="Mandapat C."/>
            <person name="Jackson L."/>
            <person name="Mathew T."/>
            <person name="Pu L."/>
            <person name="Thornton R."/>
            <person name="Saada N."/>
            <person name="Wilczek-Boney K.B."/>
            <person name="Lee S."/>
            <person name="Kovar C."/>
            <person name="Wu Y."/>
            <person name="Scherer S.E."/>
            <person name="Worley K.C."/>
            <person name="Muzny D.M."/>
            <person name="Gibbs R."/>
        </authorList>
    </citation>
    <scope>NUCLEOTIDE SEQUENCE</scope>
    <source>
        <strain evidence="10">Brora</strain>
    </source>
</reference>
<dbReference type="Pfam" id="PF00338">
    <property type="entry name" value="Ribosomal_S10"/>
    <property type="match status" value="1"/>
</dbReference>
<evidence type="ECO:0000313" key="10">
    <source>
        <dbReference type="Proteomes" id="UP000014500"/>
    </source>
</evidence>
<evidence type="ECO:0000259" key="8">
    <source>
        <dbReference type="SMART" id="SM01403"/>
    </source>
</evidence>
<dbReference type="Proteomes" id="UP000014500">
    <property type="component" value="Unassembled WGS sequence"/>
</dbReference>
<name>T1JGT4_STRMM</name>